<reference evidence="2 3" key="1">
    <citation type="submission" date="2018-08" db="EMBL/GenBank/DDBJ databases">
        <title>A genome reference for cultivated species of the human gut microbiota.</title>
        <authorList>
            <person name="Zou Y."/>
            <person name="Xue W."/>
            <person name="Luo G."/>
        </authorList>
    </citation>
    <scope>NUCLEOTIDE SEQUENCE [LARGE SCALE GENOMIC DNA]</scope>
    <source>
        <strain evidence="2 3">AF25-30LB</strain>
    </source>
</reference>
<evidence type="ECO:0000313" key="2">
    <source>
        <dbReference type="EMBL" id="RGR35395.1"/>
    </source>
</evidence>
<gene>
    <name evidence="2" type="ORF">DWY53_17145</name>
</gene>
<keyword evidence="1" id="KW-1133">Transmembrane helix</keyword>
<comment type="caution">
    <text evidence="2">The sequence shown here is derived from an EMBL/GenBank/DDBJ whole genome shotgun (WGS) entry which is preliminary data.</text>
</comment>
<feature type="transmembrane region" description="Helical" evidence="1">
    <location>
        <begin position="25"/>
        <end position="41"/>
    </location>
</feature>
<keyword evidence="1" id="KW-0472">Membrane</keyword>
<organism evidence="2 3">
    <name type="scientific">Phocaeicola vulgatus</name>
    <name type="common">Bacteroides vulgatus</name>
    <dbReference type="NCBI Taxonomy" id="821"/>
    <lineage>
        <taxon>Bacteria</taxon>
        <taxon>Pseudomonadati</taxon>
        <taxon>Bacteroidota</taxon>
        <taxon>Bacteroidia</taxon>
        <taxon>Bacteroidales</taxon>
        <taxon>Bacteroidaceae</taxon>
        <taxon>Phocaeicola</taxon>
    </lineage>
</organism>
<proteinExistence type="predicted"/>
<feature type="transmembrane region" description="Helical" evidence="1">
    <location>
        <begin position="53"/>
        <end position="70"/>
    </location>
</feature>
<accession>A0A395UJD7</accession>
<keyword evidence="1" id="KW-0812">Transmembrane</keyword>
<dbReference type="Proteomes" id="UP000266497">
    <property type="component" value="Unassembled WGS sequence"/>
</dbReference>
<sequence length="71" mass="7770">MLLIVLLQASTDVSGLISLYREVGAMLVGIGFICAGLSILKKLITNHEKTKEAIITYVVALVVWLLIWSLI</sequence>
<evidence type="ECO:0000256" key="1">
    <source>
        <dbReference type="SAM" id="Phobius"/>
    </source>
</evidence>
<name>A0A395UJD7_PHOVU</name>
<dbReference type="AlphaFoldDB" id="A0A395UJD7"/>
<dbReference type="RefSeq" id="WP_117893511.1">
    <property type="nucleotide sequence ID" value="NZ_DAWEQP010000100.1"/>
</dbReference>
<evidence type="ECO:0000313" key="3">
    <source>
        <dbReference type="Proteomes" id="UP000266497"/>
    </source>
</evidence>
<dbReference type="EMBL" id="QRUD01000056">
    <property type="protein sequence ID" value="RGR35395.1"/>
    <property type="molecule type" value="Genomic_DNA"/>
</dbReference>
<protein>
    <submittedName>
        <fullName evidence="2">Uncharacterized protein</fullName>
    </submittedName>
</protein>